<feature type="active site" description="Proton donor" evidence="13">
    <location>
        <position position="112"/>
    </location>
</feature>
<sequence>MNVTGHNRVHITLQLGNLSLSPPVLAAPMAGFTDKVFRKLLREAGAALTYTEMISAQGLYYQNKATWALLDLKGEEGRVAVQLFGREPEILAWAAKEAVRAGAALIDINMGCPVPKVVRNGEGAALMRDPLRAQAIVTAVAEAISPVPVTVKMRKGWDGTEVNAVEVAQKVAEAGARAVTIHGRTRDQFYSGVADWGIIKQVKEAIDIPVIGNGDIFTPEDALRMLEFTGCDGVMIGRGALGNPWIFGRIRVLLSGQPLPPPPTPGERLDMALRHLRSAIEARGEERGVKEMRKHLSYYLKGLPHAARIREAINREASFLGLVQILEEYKRYLG</sequence>
<keyword evidence="3" id="KW-0820">tRNA-binding</keyword>
<dbReference type="Proteomes" id="UP000192569">
    <property type="component" value="Chromosome I"/>
</dbReference>
<keyword evidence="9 12" id="KW-0560">Oxidoreductase</keyword>
<evidence type="ECO:0000256" key="9">
    <source>
        <dbReference type="ARBA" id="ARBA00023002"/>
    </source>
</evidence>
<dbReference type="PROSITE" id="PS01136">
    <property type="entry name" value="UPF0034"/>
    <property type="match status" value="1"/>
</dbReference>
<dbReference type="Gene3D" id="3.20.20.70">
    <property type="entry name" value="Aldolase class I"/>
    <property type="match status" value="1"/>
</dbReference>
<proteinExistence type="inferred from homology"/>
<keyword evidence="7" id="KW-0521">NADP</keyword>
<dbReference type="InterPro" id="IPR004652">
    <property type="entry name" value="DusB-like"/>
</dbReference>
<dbReference type="InterPro" id="IPR013785">
    <property type="entry name" value="Aldolase_TIM"/>
</dbReference>
<keyword evidence="14" id="KW-0547">Nucleotide-binding</keyword>
<feature type="binding site" evidence="14">
    <location>
        <position position="82"/>
    </location>
    <ligand>
        <name>FMN</name>
        <dbReference type="ChEBI" id="CHEBI:58210"/>
    </ligand>
</feature>
<keyword evidence="5 12" id="KW-0288">FMN</keyword>
<evidence type="ECO:0000256" key="10">
    <source>
        <dbReference type="ARBA" id="ARBA00048205"/>
    </source>
</evidence>
<dbReference type="InterPro" id="IPR035587">
    <property type="entry name" value="DUS-like_FMN-bd"/>
</dbReference>
<dbReference type="OrthoDB" id="9764501at2"/>
<gene>
    <name evidence="16" type="ORF">SAMN00808754_3192</name>
</gene>
<evidence type="ECO:0000256" key="7">
    <source>
        <dbReference type="ARBA" id="ARBA00022857"/>
    </source>
</evidence>
<organism evidence="16 17">
    <name type="scientific">Thermanaeromonas toyohensis ToBE</name>
    <dbReference type="NCBI Taxonomy" id="698762"/>
    <lineage>
        <taxon>Bacteria</taxon>
        <taxon>Bacillati</taxon>
        <taxon>Bacillota</taxon>
        <taxon>Clostridia</taxon>
        <taxon>Neomoorellales</taxon>
        <taxon>Neomoorellaceae</taxon>
        <taxon>Thermanaeromonas</taxon>
    </lineage>
</organism>
<dbReference type="NCBIfam" id="TIGR00737">
    <property type="entry name" value="nifR3_yhdG"/>
    <property type="match status" value="1"/>
</dbReference>
<evidence type="ECO:0000313" key="17">
    <source>
        <dbReference type="Proteomes" id="UP000192569"/>
    </source>
</evidence>
<dbReference type="InterPro" id="IPR001269">
    <property type="entry name" value="DUS_fam"/>
</dbReference>
<feature type="domain" description="DUS-like FMN-binding" evidence="15">
    <location>
        <begin position="26"/>
        <end position="316"/>
    </location>
</feature>
<dbReference type="Gene3D" id="1.10.1200.80">
    <property type="entry name" value="Putative flavin oxidoreducatase, domain 2"/>
    <property type="match status" value="1"/>
</dbReference>
<dbReference type="Pfam" id="PF01207">
    <property type="entry name" value="Dus"/>
    <property type="match status" value="1"/>
</dbReference>
<evidence type="ECO:0000256" key="6">
    <source>
        <dbReference type="ARBA" id="ARBA00022694"/>
    </source>
</evidence>
<accession>A0A1W1W3N1</accession>
<evidence type="ECO:0000259" key="15">
    <source>
        <dbReference type="Pfam" id="PF01207"/>
    </source>
</evidence>
<evidence type="ECO:0000256" key="1">
    <source>
        <dbReference type="ARBA" id="ARBA00001917"/>
    </source>
</evidence>
<evidence type="ECO:0000256" key="8">
    <source>
        <dbReference type="ARBA" id="ARBA00022884"/>
    </source>
</evidence>
<dbReference type="GO" id="GO:0017150">
    <property type="term" value="F:tRNA dihydrouridine synthase activity"/>
    <property type="evidence" value="ECO:0007669"/>
    <property type="project" value="InterPro"/>
</dbReference>
<protein>
    <recommendedName>
        <fullName evidence="12">tRNA-dihydrouridine synthase</fullName>
        <ecNumber evidence="12">1.3.1.-</ecNumber>
    </recommendedName>
</protein>
<keyword evidence="4 12" id="KW-0285">Flavoprotein</keyword>
<feature type="binding site" evidence="14">
    <location>
        <position position="152"/>
    </location>
    <ligand>
        <name>FMN</name>
        <dbReference type="ChEBI" id="CHEBI:58210"/>
    </ligand>
</feature>
<evidence type="ECO:0000256" key="13">
    <source>
        <dbReference type="PIRSR" id="PIRSR006621-1"/>
    </source>
</evidence>
<comment type="cofactor">
    <cofactor evidence="1 12 14">
        <name>FMN</name>
        <dbReference type="ChEBI" id="CHEBI:58210"/>
    </cofactor>
</comment>
<evidence type="ECO:0000256" key="3">
    <source>
        <dbReference type="ARBA" id="ARBA00022555"/>
    </source>
</evidence>
<evidence type="ECO:0000256" key="11">
    <source>
        <dbReference type="ARBA" id="ARBA00048802"/>
    </source>
</evidence>
<evidence type="ECO:0000313" key="16">
    <source>
        <dbReference type="EMBL" id="SMB99981.1"/>
    </source>
</evidence>
<name>A0A1W1W3N1_9FIRM</name>
<dbReference type="InterPro" id="IPR018517">
    <property type="entry name" value="tRNA_hU_synthase_CS"/>
</dbReference>
<keyword evidence="8" id="KW-0694">RNA-binding</keyword>
<dbReference type="PANTHER" id="PTHR45846">
    <property type="entry name" value="TRNA-DIHYDROURIDINE(47) SYNTHASE [NAD(P)(+)]-LIKE"/>
    <property type="match status" value="1"/>
</dbReference>
<comment type="similarity">
    <text evidence="12">Belongs to the dus family.</text>
</comment>
<dbReference type="PANTHER" id="PTHR45846:SF1">
    <property type="entry name" value="TRNA-DIHYDROURIDINE(47) SYNTHASE [NAD(P)(+)]-LIKE"/>
    <property type="match status" value="1"/>
</dbReference>
<keyword evidence="6 12" id="KW-0819">tRNA processing</keyword>
<evidence type="ECO:0000256" key="5">
    <source>
        <dbReference type="ARBA" id="ARBA00022643"/>
    </source>
</evidence>
<evidence type="ECO:0000256" key="4">
    <source>
        <dbReference type="ARBA" id="ARBA00022630"/>
    </source>
</evidence>
<dbReference type="SUPFAM" id="SSF51395">
    <property type="entry name" value="FMN-linked oxidoreductases"/>
    <property type="match status" value="1"/>
</dbReference>
<evidence type="ECO:0000256" key="14">
    <source>
        <dbReference type="PIRSR" id="PIRSR006621-2"/>
    </source>
</evidence>
<comment type="function">
    <text evidence="2 12">Catalyzes the synthesis of 5,6-dihydrouridine (D), a modified base found in the D-loop of most tRNAs, via the reduction of the C5-C6 double bond in target uridines.</text>
</comment>
<comment type="catalytic activity">
    <reaction evidence="11">
        <text>a 5,6-dihydrouridine in tRNA + NAD(+) = a uridine in tRNA + NADH + H(+)</text>
        <dbReference type="Rhea" id="RHEA:54452"/>
        <dbReference type="Rhea" id="RHEA-COMP:13339"/>
        <dbReference type="Rhea" id="RHEA-COMP:13887"/>
        <dbReference type="ChEBI" id="CHEBI:15378"/>
        <dbReference type="ChEBI" id="CHEBI:57540"/>
        <dbReference type="ChEBI" id="CHEBI:57945"/>
        <dbReference type="ChEBI" id="CHEBI:65315"/>
        <dbReference type="ChEBI" id="CHEBI:74443"/>
    </reaction>
</comment>
<feature type="binding site" evidence="14">
    <location>
        <position position="182"/>
    </location>
    <ligand>
        <name>FMN</name>
        <dbReference type="ChEBI" id="CHEBI:58210"/>
    </ligand>
</feature>
<evidence type="ECO:0000256" key="12">
    <source>
        <dbReference type="PIRNR" id="PIRNR006621"/>
    </source>
</evidence>
<dbReference type="CDD" id="cd02801">
    <property type="entry name" value="DUS_like_FMN"/>
    <property type="match status" value="1"/>
</dbReference>
<evidence type="ECO:0000256" key="2">
    <source>
        <dbReference type="ARBA" id="ARBA00002790"/>
    </source>
</evidence>
<dbReference type="STRING" id="698762.SAMN00808754_3192"/>
<dbReference type="GO" id="GO:0000049">
    <property type="term" value="F:tRNA binding"/>
    <property type="evidence" value="ECO:0007669"/>
    <property type="project" value="UniProtKB-KW"/>
</dbReference>
<dbReference type="PIRSF" id="PIRSF006621">
    <property type="entry name" value="Dus"/>
    <property type="match status" value="1"/>
</dbReference>
<dbReference type="AlphaFoldDB" id="A0A1W1W3N1"/>
<reference evidence="16 17" key="1">
    <citation type="submission" date="2017-04" db="EMBL/GenBank/DDBJ databases">
        <authorList>
            <person name="Afonso C.L."/>
            <person name="Miller P.J."/>
            <person name="Scott M.A."/>
            <person name="Spackman E."/>
            <person name="Goraichik I."/>
            <person name="Dimitrov K.M."/>
            <person name="Suarez D.L."/>
            <person name="Swayne D.E."/>
        </authorList>
    </citation>
    <scope>NUCLEOTIDE SEQUENCE [LARGE SCALE GENOMIC DNA]</scope>
    <source>
        <strain evidence="16 17">ToBE</strain>
    </source>
</reference>
<comment type="catalytic activity">
    <reaction evidence="10">
        <text>a 5,6-dihydrouridine in tRNA + NADP(+) = a uridine in tRNA + NADPH + H(+)</text>
        <dbReference type="Rhea" id="RHEA:23624"/>
        <dbReference type="Rhea" id="RHEA-COMP:13339"/>
        <dbReference type="Rhea" id="RHEA-COMP:13887"/>
        <dbReference type="ChEBI" id="CHEBI:15378"/>
        <dbReference type="ChEBI" id="CHEBI:57783"/>
        <dbReference type="ChEBI" id="CHEBI:58349"/>
        <dbReference type="ChEBI" id="CHEBI:65315"/>
        <dbReference type="ChEBI" id="CHEBI:74443"/>
    </reaction>
</comment>
<feature type="binding site" evidence="14">
    <location>
        <begin position="237"/>
        <end position="238"/>
    </location>
    <ligand>
        <name>FMN</name>
        <dbReference type="ChEBI" id="CHEBI:58210"/>
    </ligand>
</feature>
<dbReference type="RefSeq" id="WP_084666835.1">
    <property type="nucleotide sequence ID" value="NZ_LT838272.1"/>
</dbReference>
<dbReference type="EMBL" id="LT838272">
    <property type="protein sequence ID" value="SMB99981.1"/>
    <property type="molecule type" value="Genomic_DNA"/>
</dbReference>
<keyword evidence="17" id="KW-1185">Reference proteome</keyword>
<feature type="binding site" evidence="14">
    <location>
        <begin position="28"/>
        <end position="30"/>
    </location>
    <ligand>
        <name>FMN</name>
        <dbReference type="ChEBI" id="CHEBI:58210"/>
    </ligand>
</feature>
<dbReference type="EC" id="1.3.1.-" evidence="12"/>
<dbReference type="GO" id="GO:0050660">
    <property type="term" value="F:flavin adenine dinucleotide binding"/>
    <property type="evidence" value="ECO:0007669"/>
    <property type="project" value="InterPro"/>
</dbReference>
<dbReference type="InterPro" id="IPR024036">
    <property type="entry name" value="tRNA-dHydroUridine_Synthase_C"/>
</dbReference>